<dbReference type="RefSeq" id="WP_318599365.1">
    <property type="nucleotide sequence ID" value="NZ_JAWSTH010000069.1"/>
</dbReference>
<dbReference type="InterPro" id="IPR000843">
    <property type="entry name" value="HTH_LacI"/>
</dbReference>
<evidence type="ECO:0000313" key="5">
    <source>
        <dbReference type="EMBL" id="MDW5596929.1"/>
    </source>
</evidence>
<organism evidence="5 6">
    <name type="scientific">Conexibacter stalactiti</name>
    <dbReference type="NCBI Taxonomy" id="1940611"/>
    <lineage>
        <taxon>Bacteria</taxon>
        <taxon>Bacillati</taxon>
        <taxon>Actinomycetota</taxon>
        <taxon>Thermoleophilia</taxon>
        <taxon>Solirubrobacterales</taxon>
        <taxon>Conexibacteraceae</taxon>
        <taxon>Conexibacter</taxon>
    </lineage>
</organism>
<dbReference type="Pfam" id="PF00356">
    <property type="entry name" value="LacI"/>
    <property type="match status" value="1"/>
</dbReference>
<dbReference type="InterPro" id="IPR028082">
    <property type="entry name" value="Peripla_BP_I"/>
</dbReference>
<evidence type="ECO:0000256" key="2">
    <source>
        <dbReference type="ARBA" id="ARBA00023125"/>
    </source>
</evidence>
<evidence type="ECO:0000259" key="4">
    <source>
        <dbReference type="PROSITE" id="PS50932"/>
    </source>
</evidence>
<comment type="caution">
    <text evidence="5">The sequence shown here is derived from an EMBL/GenBank/DDBJ whole genome shotgun (WGS) entry which is preliminary data.</text>
</comment>
<dbReference type="SUPFAM" id="SSF53822">
    <property type="entry name" value="Periplasmic binding protein-like I"/>
    <property type="match status" value="1"/>
</dbReference>
<proteinExistence type="predicted"/>
<dbReference type="GO" id="GO:0003677">
    <property type="term" value="F:DNA binding"/>
    <property type="evidence" value="ECO:0007669"/>
    <property type="project" value="UniProtKB-KW"/>
</dbReference>
<reference evidence="6" key="1">
    <citation type="submission" date="2023-07" db="EMBL/GenBank/DDBJ databases">
        <title>Conexibacter stalactiti sp. nov., isolated from stalactites in a lava cave and emended description of the genus Conexibacter.</title>
        <authorList>
            <person name="Lee S.D."/>
        </authorList>
    </citation>
    <scope>NUCLEOTIDE SEQUENCE [LARGE SCALE GENOMIC DNA]</scope>
    <source>
        <strain evidence="6">KCTC 39840</strain>
    </source>
</reference>
<dbReference type="Gene3D" id="1.10.260.40">
    <property type="entry name" value="lambda repressor-like DNA-binding domains"/>
    <property type="match status" value="1"/>
</dbReference>
<dbReference type="CDD" id="cd06267">
    <property type="entry name" value="PBP1_LacI_sugar_binding-like"/>
    <property type="match status" value="1"/>
</dbReference>
<protein>
    <submittedName>
        <fullName evidence="5">LacI family DNA-binding transcriptional regulator</fullName>
    </submittedName>
</protein>
<keyword evidence="2 5" id="KW-0238">DNA-binding</keyword>
<name>A0ABU4HXZ2_9ACTN</name>
<gene>
    <name evidence="5" type="ORF">R7226_21455</name>
</gene>
<accession>A0ABU4HXZ2</accession>
<keyword evidence="6" id="KW-1185">Reference proteome</keyword>
<dbReference type="PROSITE" id="PS50932">
    <property type="entry name" value="HTH_LACI_2"/>
    <property type="match status" value="1"/>
</dbReference>
<reference evidence="5 6" key="2">
    <citation type="submission" date="2023-10" db="EMBL/GenBank/DDBJ databases">
        <authorList>
            <person name="Han X.F."/>
        </authorList>
    </citation>
    <scope>NUCLEOTIDE SEQUENCE [LARGE SCALE GENOMIC DNA]</scope>
    <source>
        <strain evidence="5 6">KCTC 39840</strain>
    </source>
</reference>
<evidence type="ECO:0000256" key="1">
    <source>
        <dbReference type="ARBA" id="ARBA00023015"/>
    </source>
</evidence>
<dbReference type="PANTHER" id="PTHR30146:SF109">
    <property type="entry name" value="HTH-TYPE TRANSCRIPTIONAL REGULATOR GALS"/>
    <property type="match status" value="1"/>
</dbReference>
<evidence type="ECO:0000256" key="3">
    <source>
        <dbReference type="ARBA" id="ARBA00023163"/>
    </source>
</evidence>
<dbReference type="Pfam" id="PF13377">
    <property type="entry name" value="Peripla_BP_3"/>
    <property type="match status" value="1"/>
</dbReference>
<evidence type="ECO:0000313" key="6">
    <source>
        <dbReference type="Proteomes" id="UP001284601"/>
    </source>
</evidence>
<keyword evidence="3" id="KW-0804">Transcription</keyword>
<dbReference type="InterPro" id="IPR010982">
    <property type="entry name" value="Lambda_DNA-bd_dom_sf"/>
</dbReference>
<feature type="domain" description="HTH lacI-type" evidence="4">
    <location>
        <begin position="14"/>
        <end position="68"/>
    </location>
</feature>
<dbReference type="Gene3D" id="3.40.50.2300">
    <property type="match status" value="2"/>
</dbReference>
<dbReference type="Proteomes" id="UP001284601">
    <property type="component" value="Unassembled WGS sequence"/>
</dbReference>
<sequence>MTGNDPNGGRQRGVTIIDIARAAGTSKTTVSRVLNGEAGVAPATRTHVTNVAARLGYRANTAARSLRTRSSALIGFLVPHLNEVFSQQAERLSNELRRHQVDLVISTSGWDPDAEVEIVERMASRGVDALVLSLTSDRNPDVARLLRTLDPALVLLDREVRGISADTVLTDQSGGVEGAVAHLVELGHERIGLISMTDVTRPGREVPAAWRRGGQRAGLAFGPELNVALPHFDAASGATAAGALLRAGATAVIACVPEAAIAGMLFDLRDRGISIPGDLSLVGYHEPILASAKEPRIAAITRDYGEMGAIAGRLAITRLANRELRPRVETVQTGFLPGSSTAPPRAGR</sequence>
<dbReference type="CDD" id="cd01392">
    <property type="entry name" value="HTH_LacI"/>
    <property type="match status" value="1"/>
</dbReference>
<dbReference type="PANTHER" id="PTHR30146">
    <property type="entry name" value="LACI-RELATED TRANSCRIPTIONAL REPRESSOR"/>
    <property type="match status" value="1"/>
</dbReference>
<dbReference type="EMBL" id="JAWSTH010000069">
    <property type="protein sequence ID" value="MDW5596929.1"/>
    <property type="molecule type" value="Genomic_DNA"/>
</dbReference>
<dbReference type="SMART" id="SM00354">
    <property type="entry name" value="HTH_LACI"/>
    <property type="match status" value="1"/>
</dbReference>
<keyword evidence="1" id="KW-0805">Transcription regulation</keyword>
<dbReference type="InterPro" id="IPR046335">
    <property type="entry name" value="LacI/GalR-like_sensor"/>
</dbReference>
<dbReference type="SUPFAM" id="SSF47413">
    <property type="entry name" value="lambda repressor-like DNA-binding domains"/>
    <property type="match status" value="1"/>
</dbReference>